<dbReference type="Gene3D" id="3.30.40.10">
    <property type="entry name" value="Zinc/RING finger domain, C3HC4 (zinc finger)"/>
    <property type="match status" value="1"/>
</dbReference>
<name>A0AAD3CG00_9STRA</name>
<evidence type="ECO:0000256" key="2">
    <source>
        <dbReference type="ARBA" id="ARBA00022771"/>
    </source>
</evidence>
<feature type="region of interest" description="Disordered" evidence="5">
    <location>
        <begin position="145"/>
        <end position="183"/>
    </location>
</feature>
<feature type="transmembrane region" description="Helical" evidence="6">
    <location>
        <begin position="42"/>
        <end position="62"/>
    </location>
</feature>
<evidence type="ECO:0000259" key="7">
    <source>
        <dbReference type="PROSITE" id="PS50089"/>
    </source>
</evidence>
<dbReference type="GO" id="GO:0008270">
    <property type="term" value="F:zinc ion binding"/>
    <property type="evidence" value="ECO:0007669"/>
    <property type="project" value="UniProtKB-KW"/>
</dbReference>
<dbReference type="Proteomes" id="UP001054902">
    <property type="component" value="Unassembled WGS sequence"/>
</dbReference>
<accession>A0AAD3CG00</accession>
<protein>
    <recommendedName>
        <fullName evidence="7">RING-type domain-containing protein</fullName>
    </recommendedName>
</protein>
<dbReference type="AlphaFoldDB" id="A0AAD3CG00"/>
<keyword evidence="1" id="KW-0479">Metal-binding</keyword>
<keyword evidence="6" id="KW-0472">Membrane</keyword>
<reference evidence="8 9" key="1">
    <citation type="journal article" date="2021" name="Sci. Rep.">
        <title>The genome of the diatom Chaetoceros tenuissimus carries an ancient integrated fragment of an extant virus.</title>
        <authorList>
            <person name="Hongo Y."/>
            <person name="Kimura K."/>
            <person name="Takaki Y."/>
            <person name="Yoshida Y."/>
            <person name="Baba S."/>
            <person name="Kobayashi G."/>
            <person name="Nagasaki K."/>
            <person name="Hano T."/>
            <person name="Tomaru Y."/>
        </authorList>
    </citation>
    <scope>NUCLEOTIDE SEQUENCE [LARGE SCALE GENOMIC DNA]</scope>
    <source>
        <strain evidence="8 9">NIES-3715</strain>
    </source>
</reference>
<keyword evidence="9" id="KW-1185">Reference proteome</keyword>
<feature type="compositionally biased region" description="Basic and acidic residues" evidence="5">
    <location>
        <begin position="166"/>
        <end position="183"/>
    </location>
</feature>
<dbReference type="SMART" id="SM00184">
    <property type="entry name" value="RING"/>
    <property type="match status" value="1"/>
</dbReference>
<proteinExistence type="predicted"/>
<feature type="domain" description="RING-type" evidence="7">
    <location>
        <begin position="208"/>
        <end position="253"/>
    </location>
</feature>
<dbReference type="PROSITE" id="PS50089">
    <property type="entry name" value="ZF_RING_2"/>
    <property type="match status" value="1"/>
</dbReference>
<evidence type="ECO:0000256" key="1">
    <source>
        <dbReference type="ARBA" id="ARBA00022723"/>
    </source>
</evidence>
<evidence type="ECO:0000256" key="5">
    <source>
        <dbReference type="SAM" id="MobiDB-lite"/>
    </source>
</evidence>
<dbReference type="PANTHER" id="PTHR14155">
    <property type="entry name" value="RING FINGER DOMAIN-CONTAINING"/>
    <property type="match status" value="1"/>
</dbReference>
<keyword evidence="3" id="KW-0862">Zinc</keyword>
<gene>
    <name evidence="8" type="ORF">CTEN210_00884</name>
</gene>
<evidence type="ECO:0000256" key="3">
    <source>
        <dbReference type="ARBA" id="ARBA00022833"/>
    </source>
</evidence>
<keyword evidence="2 4" id="KW-0863">Zinc-finger</keyword>
<evidence type="ECO:0000256" key="4">
    <source>
        <dbReference type="PROSITE-ProRule" id="PRU00175"/>
    </source>
</evidence>
<keyword evidence="6" id="KW-0812">Transmembrane</keyword>
<dbReference type="EMBL" id="BLLK01000019">
    <property type="protein sequence ID" value="GFH44410.1"/>
    <property type="molecule type" value="Genomic_DNA"/>
</dbReference>
<dbReference type="SUPFAM" id="SSF57850">
    <property type="entry name" value="RING/U-box"/>
    <property type="match status" value="1"/>
</dbReference>
<evidence type="ECO:0000313" key="8">
    <source>
        <dbReference type="EMBL" id="GFH44410.1"/>
    </source>
</evidence>
<feature type="compositionally biased region" description="Basic and acidic residues" evidence="5">
    <location>
        <begin position="147"/>
        <end position="159"/>
    </location>
</feature>
<dbReference type="PANTHER" id="PTHR14155:SF627">
    <property type="entry name" value="OS06G0192800 PROTEIN"/>
    <property type="match status" value="1"/>
</dbReference>
<dbReference type="InterPro" id="IPR053238">
    <property type="entry name" value="RING-H2_zinc_finger"/>
</dbReference>
<comment type="caution">
    <text evidence="8">The sequence shown here is derived from an EMBL/GenBank/DDBJ whole genome shotgun (WGS) entry which is preliminary data.</text>
</comment>
<evidence type="ECO:0000313" key="9">
    <source>
        <dbReference type="Proteomes" id="UP001054902"/>
    </source>
</evidence>
<dbReference type="Pfam" id="PF13639">
    <property type="entry name" value="zf-RING_2"/>
    <property type="match status" value="1"/>
</dbReference>
<keyword evidence="6" id="KW-1133">Transmembrane helix</keyword>
<dbReference type="InterPro" id="IPR013083">
    <property type="entry name" value="Znf_RING/FYVE/PHD"/>
</dbReference>
<dbReference type="InterPro" id="IPR001841">
    <property type="entry name" value="Znf_RING"/>
</dbReference>
<sequence>MEQLEQLRIASLVVRILEEDAKKDDTTTSSSQEPPLISKSHILSAVLGGLFVVILIAIVRYLKEKILTSRHERAVREIERNYHAVRRARYNSSMDIQRRTHGGITAGVNRFLRSMELQEREFAEDRIKFVRQYLDIWVWKDSDDEELGRGGGDEGKDDSLTSLRNKNREEVESRETELSMMDDMKEKKDENDCTKESLDPIQLHSSACSICYERYKVGDELAKPKIQQCSSHVFHASCLESWLMKHVNCPLCRHVILIDEDTV</sequence>
<organism evidence="8 9">
    <name type="scientific">Chaetoceros tenuissimus</name>
    <dbReference type="NCBI Taxonomy" id="426638"/>
    <lineage>
        <taxon>Eukaryota</taxon>
        <taxon>Sar</taxon>
        <taxon>Stramenopiles</taxon>
        <taxon>Ochrophyta</taxon>
        <taxon>Bacillariophyta</taxon>
        <taxon>Coscinodiscophyceae</taxon>
        <taxon>Chaetocerotophycidae</taxon>
        <taxon>Chaetocerotales</taxon>
        <taxon>Chaetocerotaceae</taxon>
        <taxon>Chaetoceros</taxon>
    </lineage>
</organism>
<evidence type="ECO:0000256" key="6">
    <source>
        <dbReference type="SAM" id="Phobius"/>
    </source>
</evidence>